<comment type="caution">
    <text evidence="1">The sequence shown here is derived from an EMBL/GenBank/DDBJ whole genome shotgun (WGS) entry which is preliminary data.</text>
</comment>
<dbReference type="EMBL" id="CM046390">
    <property type="protein sequence ID" value="KAI8565079.1"/>
    <property type="molecule type" value="Genomic_DNA"/>
</dbReference>
<organism evidence="1 2">
    <name type="scientific">Rhododendron molle</name>
    <name type="common">Chinese azalea</name>
    <name type="synonym">Azalea mollis</name>
    <dbReference type="NCBI Taxonomy" id="49168"/>
    <lineage>
        <taxon>Eukaryota</taxon>
        <taxon>Viridiplantae</taxon>
        <taxon>Streptophyta</taxon>
        <taxon>Embryophyta</taxon>
        <taxon>Tracheophyta</taxon>
        <taxon>Spermatophyta</taxon>
        <taxon>Magnoliopsida</taxon>
        <taxon>eudicotyledons</taxon>
        <taxon>Gunneridae</taxon>
        <taxon>Pentapetalae</taxon>
        <taxon>asterids</taxon>
        <taxon>Ericales</taxon>
        <taxon>Ericaceae</taxon>
        <taxon>Ericoideae</taxon>
        <taxon>Rhodoreae</taxon>
        <taxon>Rhododendron</taxon>
    </lineage>
</organism>
<name>A0ACC0PIV2_RHOML</name>
<proteinExistence type="predicted"/>
<dbReference type="Proteomes" id="UP001062846">
    <property type="component" value="Chromosome 3"/>
</dbReference>
<keyword evidence="2" id="KW-1185">Reference proteome</keyword>
<sequence length="353" mass="38479">MAKVEVSFALILCFLSVSLLASSPAALTAPLKDAAKKDGDGFETLGKKAGLVRHLCNETGHYNLCVAAVEADPRSNLKSHRKGILQIVMDKTISNATAILEYIDGLLADNTTKMENTTRDSLEGCSSGYHDSIYELKNALSLLELKNVSQYFDLRSVLSSMFGTPFDCDQDFIQRPIPAPNPLTGINNCIEDLAETCLADRPVLMAKVEISFALILCFLSLSLLVSSPAPLGAPLKNATKKDSDGFKTLGKNVGLVRHMCNETGHYNLCVAAVEADPRSNLKSHRKGILHIVMDKTISNATAILEYIDRLLADNTTKMENTTLIRRFKLDRERSLAQLPHSHAPSTLGAYVSL</sequence>
<reference evidence="1" key="1">
    <citation type="submission" date="2022-02" db="EMBL/GenBank/DDBJ databases">
        <title>Plant Genome Project.</title>
        <authorList>
            <person name="Zhang R.-G."/>
        </authorList>
    </citation>
    <scope>NUCLEOTIDE SEQUENCE</scope>
    <source>
        <strain evidence="1">AT1</strain>
    </source>
</reference>
<evidence type="ECO:0000313" key="1">
    <source>
        <dbReference type="EMBL" id="KAI8565079.1"/>
    </source>
</evidence>
<gene>
    <name evidence="1" type="ORF">RHMOL_Rhmol03G0232800</name>
</gene>
<evidence type="ECO:0000313" key="2">
    <source>
        <dbReference type="Proteomes" id="UP001062846"/>
    </source>
</evidence>
<accession>A0ACC0PIV2</accession>
<protein>
    <submittedName>
        <fullName evidence="1">Uncharacterized protein</fullName>
    </submittedName>
</protein>